<keyword evidence="3" id="KW-1185">Reference proteome</keyword>
<evidence type="ECO:0000313" key="3">
    <source>
        <dbReference type="Proteomes" id="UP000325690"/>
    </source>
</evidence>
<keyword evidence="1" id="KW-0732">Signal</keyword>
<name>A0A5N5VC74_MYCPH</name>
<feature type="signal peptide" evidence="1">
    <location>
        <begin position="1"/>
        <end position="19"/>
    </location>
</feature>
<accession>A0A5N5VC74</accession>
<dbReference type="EMBL" id="ANBP01000002">
    <property type="protein sequence ID" value="KAB7759356.1"/>
    <property type="molecule type" value="Genomic_DNA"/>
</dbReference>
<protein>
    <recommendedName>
        <fullName evidence="4">DUF732 domain-containing protein</fullName>
    </recommendedName>
</protein>
<evidence type="ECO:0000313" key="2">
    <source>
        <dbReference type="EMBL" id="KAB7759356.1"/>
    </source>
</evidence>
<comment type="caution">
    <text evidence="2">The sequence shown here is derived from an EMBL/GenBank/DDBJ whole genome shotgun (WGS) entry which is preliminary data.</text>
</comment>
<proteinExistence type="predicted"/>
<feature type="chain" id="PRO_5024444909" description="DUF732 domain-containing protein" evidence="1">
    <location>
        <begin position="20"/>
        <end position="101"/>
    </location>
</feature>
<evidence type="ECO:0008006" key="4">
    <source>
        <dbReference type="Google" id="ProtNLM"/>
    </source>
</evidence>
<sequence>MFAACLTVAAFIGTPHAHATTEAYLDEVRATVRYPLTDQQALRLGNIACQAMRAGIEQGLTFGKARHQADQAVGYAQRQLGLSLTMADGMLLVQAAEHQLC</sequence>
<dbReference type="AlphaFoldDB" id="A0A5N5VC74"/>
<gene>
    <name evidence="2" type="ORF">MPHL21000_03785</name>
</gene>
<reference evidence="2 3" key="1">
    <citation type="submission" date="2012-10" db="EMBL/GenBank/DDBJ databases">
        <title>The draft sequence of the Mycobacterium pheli genome.</title>
        <authorList>
            <person name="Pettersson B.M.F."/>
            <person name="Das S."/>
            <person name="Dasgupta S."/>
            <person name="Bhattacharya A."/>
            <person name="Kirsebom L.A."/>
        </authorList>
    </citation>
    <scope>NUCLEOTIDE SEQUENCE [LARGE SCALE GENOMIC DNA]</scope>
    <source>
        <strain evidence="2 3">CCUG 21000</strain>
    </source>
</reference>
<evidence type="ECO:0000256" key="1">
    <source>
        <dbReference type="SAM" id="SignalP"/>
    </source>
</evidence>
<dbReference type="Proteomes" id="UP000325690">
    <property type="component" value="Unassembled WGS sequence"/>
</dbReference>
<organism evidence="2 3">
    <name type="scientific">Mycolicibacterium phlei DSM 43239 = CCUG 21000</name>
    <dbReference type="NCBI Taxonomy" id="1226750"/>
    <lineage>
        <taxon>Bacteria</taxon>
        <taxon>Bacillati</taxon>
        <taxon>Actinomycetota</taxon>
        <taxon>Actinomycetes</taxon>
        <taxon>Mycobacteriales</taxon>
        <taxon>Mycobacteriaceae</taxon>
        <taxon>Mycolicibacterium</taxon>
    </lineage>
</organism>